<dbReference type="Pfam" id="PF01784">
    <property type="entry name" value="DUF34_NIF3"/>
    <property type="match status" value="1"/>
</dbReference>
<dbReference type="OrthoDB" id="9792792at2"/>
<dbReference type="RefSeq" id="WP_090855114.1">
    <property type="nucleotide sequence ID" value="NZ_FNJU01000006.1"/>
</dbReference>
<evidence type="ECO:0000256" key="4">
    <source>
        <dbReference type="PIRNR" id="PIRNR037489"/>
    </source>
</evidence>
<dbReference type="STRING" id="930152.SAMN05216565_106138"/>
<keyword evidence="7" id="KW-1185">Reference proteome</keyword>
<dbReference type="PANTHER" id="PTHR13799:SF14">
    <property type="entry name" value="GTP CYCLOHYDROLASE 1 TYPE 2 HOMOLOG"/>
    <property type="match status" value="1"/>
</dbReference>
<dbReference type="InterPro" id="IPR002678">
    <property type="entry name" value="DUF34/NIF3"/>
</dbReference>
<name>A0A1H0VB29_9BACI</name>
<dbReference type="Gene3D" id="3.30.70.120">
    <property type="match status" value="1"/>
</dbReference>
<accession>A0A1H0VB29</accession>
<dbReference type="EMBL" id="FNJU01000006">
    <property type="protein sequence ID" value="SDP75445.1"/>
    <property type="molecule type" value="Genomic_DNA"/>
</dbReference>
<feature type="binding site" evidence="5">
    <location>
        <position position="69"/>
    </location>
    <ligand>
        <name>a divalent metal cation</name>
        <dbReference type="ChEBI" id="CHEBI:60240"/>
        <label>1</label>
    </ligand>
</feature>
<organism evidence="6 7">
    <name type="scientific">Litchfieldia salsa</name>
    <dbReference type="NCBI Taxonomy" id="930152"/>
    <lineage>
        <taxon>Bacteria</taxon>
        <taxon>Bacillati</taxon>
        <taxon>Bacillota</taxon>
        <taxon>Bacilli</taxon>
        <taxon>Bacillales</taxon>
        <taxon>Bacillaceae</taxon>
        <taxon>Litchfieldia</taxon>
    </lineage>
</organism>
<dbReference type="GO" id="GO:0005737">
    <property type="term" value="C:cytoplasm"/>
    <property type="evidence" value="ECO:0007669"/>
    <property type="project" value="TreeGrafter"/>
</dbReference>
<feature type="binding site" evidence="5">
    <location>
        <position position="107"/>
    </location>
    <ligand>
        <name>a divalent metal cation</name>
        <dbReference type="ChEBI" id="CHEBI:60240"/>
        <label>1</label>
    </ligand>
</feature>
<dbReference type="InterPro" id="IPR017221">
    <property type="entry name" value="DUF34/NIF3_bac"/>
</dbReference>
<dbReference type="NCBIfam" id="TIGR00486">
    <property type="entry name" value="YbgI_SA1388"/>
    <property type="match status" value="1"/>
</dbReference>
<dbReference type="Gene3D" id="3.40.1390.30">
    <property type="entry name" value="NIF3 (NGG1p interacting factor 3)-like"/>
    <property type="match status" value="1"/>
</dbReference>
<dbReference type="SUPFAM" id="SSF102705">
    <property type="entry name" value="NIF3 (NGG1p interacting factor 3)-like"/>
    <property type="match status" value="1"/>
</dbReference>
<dbReference type="InterPro" id="IPR036069">
    <property type="entry name" value="DUF34/NIF3_sf"/>
</dbReference>
<proteinExistence type="inferred from homology"/>
<dbReference type="InterPro" id="IPR015867">
    <property type="entry name" value="N-reg_PII/ATP_PRibTrfase_C"/>
</dbReference>
<sequence length="373" mass="41070">MIKVPNGHEVIQVFEAFSPKKFAVEGDKIGLQIGSLNKPINRIMTALDVNEDVIEEAIIKNVDLIIAHHPVIFRPLKHIQTDSTTGRMIEKCIKNDITIYAAHTNLDVAEGGVNDLLADALNLQQQEVLSPSYTDSNKKIVVFVPGSSANKVREAMSAAGAGNIGNYSHCTYNTEGVGTFLPEASSHPVIGERGKLVEVEEIKIETIVPTSRQKAVIRAMLAAHPYEEVAYDIYSLENEGKEYGLGRVGYLPNEMTLEDFALYVKKQLHVDGVRVVGPLNGKVKKVAVLGGDGNKYISQAKFKGADVFVTGDLYYHVAHDALMMGLSVVDPGHHIEQIMKKGVADKLFLEFKDRKWDIEVFPSEPSTDPFVFI</sequence>
<dbReference type="PANTHER" id="PTHR13799">
    <property type="entry name" value="NGG1 INTERACTING FACTOR 3"/>
    <property type="match status" value="1"/>
</dbReference>
<dbReference type="AlphaFoldDB" id="A0A1H0VB29"/>
<dbReference type="PIRSF" id="PIRSF037489">
    <property type="entry name" value="UCP037489_NIF3_YqfO"/>
    <property type="match status" value="1"/>
</dbReference>
<dbReference type="FunFam" id="3.30.70.120:FF:000006">
    <property type="entry name" value="GTP cyclohydrolase 1 type 2 homolog"/>
    <property type="match status" value="1"/>
</dbReference>
<protein>
    <recommendedName>
        <fullName evidence="2 4">GTP cyclohydrolase 1 type 2 homolog</fullName>
    </recommendedName>
</protein>
<evidence type="ECO:0000256" key="1">
    <source>
        <dbReference type="ARBA" id="ARBA00006964"/>
    </source>
</evidence>
<evidence type="ECO:0000256" key="3">
    <source>
        <dbReference type="ARBA" id="ARBA00022723"/>
    </source>
</evidence>
<dbReference type="FunFam" id="3.40.1390.30:FF:000001">
    <property type="entry name" value="GTP cyclohydrolase 1 type 2"/>
    <property type="match status" value="1"/>
</dbReference>
<keyword evidence="3 4" id="KW-0479">Metal-binding</keyword>
<dbReference type="Proteomes" id="UP000199159">
    <property type="component" value="Unassembled WGS sequence"/>
</dbReference>
<dbReference type="GO" id="GO:0046872">
    <property type="term" value="F:metal ion binding"/>
    <property type="evidence" value="ECO:0007669"/>
    <property type="project" value="UniProtKB-UniRule"/>
</dbReference>
<feature type="binding site" evidence="5">
    <location>
        <position position="333"/>
    </location>
    <ligand>
        <name>a divalent metal cation</name>
        <dbReference type="ChEBI" id="CHEBI:60240"/>
        <label>1</label>
    </ligand>
</feature>
<reference evidence="7" key="1">
    <citation type="submission" date="2016-10" db="EMBL/GenBank/DDBJ databases">
        <authorList>
            <person name="Varghese N."/>
            <person name="Submissions S."/>
        </authorList>
    </citation>
    <scope>NUCLEOTIDE SEQUENCE [LARGE SCALE GENOMIC DNA]</scope>
    <source>
        <strain evidence="7">IBRC-M10078</strain>
    </source>
</reference>
<gene>
    <name evidence="6" type="ORF">SAMN05216565_106138</name>
</gene>
<evidence type="ECO:0000313" key="7">
    <source>
        <dbReference type="Proteomes" id="UP000199159"/>
    </source>
</evidence>
<evidence type="ECO:0000256" key="5">
    <source>
        <dbReference type="PIRSR" id="PIRSR602678-1"/>
    </source>
</evidence>
<evidence type="ECO:0000256" key="2">
    <source>
        <dbReference type="ARBA" id="ARBA00022112"/>
    </source>
</evidence>
<feature type="binding site" evidence="5">
    <location>
        <position position="336"/>
    </location>
    <ligand>
        <name>a divalent metal cation</name>
        <dbReference type="ChEBI" id="CHEBI:60240"/>
        <label>1</label>
    </ligand>
</feature>
<feature type="binding site" evidence="5">
    <location>
        <position position="68"/>
    </location>
    <ligand>
        <name>a divalent metal cation</name>
        <dbReference type="ChEBI" id="CHEBI:60240"/>
        <label>1</label>
    </ligand>
</feature>
<evidence type="ECO:0000313" key="6">
    <source>
        <dbReference type="EMBL" id="SDP75445.1"/>
    </source>
</evidence>
<comment type="similarity">
    <text evidence="1 4">Belongs to the GTP cyclohydrolase I type 2/NIF3 family.</text>
</comment>